<protein>
    <submittedName>
        <fullName evidence="2">Alanine racemase</fullName>
    </submittedName>
</protein>
<dbReference type="PATRIC" id="fig|1303.83.peg.124"/>
<evidence type="ECO:0000313" key="4">
    <source>
        <dbReference type="Proteomes" id="UP000289921"/>
    </source>
</evidence>
<reference evidence="2 4" key="2">
    <citation type="submission" date="2018-05" db="EMBL/GenBank/DDBJ databases">
        <title>Streptococcus from otitis media.</title>
        <authorList>
            <person name="Wayes A.M."/>
            <person name="Jakubovics N.S."/>
        </authorList>
    </citation>
    <scope>NUCLEOTIDE SEQUENCE [LARGE SCALE GENOMIC DNA]</scope>
    <source>
        <strain evidence="2 4">NU39</strain>
    </source>
</reference>
<proteinExistence type="predicted"/>
<reference evidence="1 3" key="1">
    <citation type="submission" date="2016-01" db="EMBL/GenBank/DDBJ databases">
        <title>Highly variable Streptococcus oralis are common among viridans streptococci isolated from primates.</title>
        <authorList>
            <person name="Denapaite D."/>
            <person name="Rieger M."/>
            <person name="Koendgen S."/>
            <person name="Brueckner R."/>
            <person name="Ochigava I."/>
            <person name="Kappeler P."/>
            <person name="Maetz-Rensing K."/>
            <person name="Leendertz F."/>
            <person name="Hakenbeck R."/>
        </authorList>
    </citation>
    <scope>NUCLEOTIDE SEQUENCE [LARGE SCALE GENOMIC DNA]</scope>
    <source>
        <strain evidence="1 3">DD30</strain>
    </source>
</reference>
<dbReference type="AlphaFoldDB" id="A0A139QDX5"/>
<sequence length="38" mass="4391">MGLILESSKRNEDSHMTIKVTYQKKFQTVKLEKGASTY</sequence>
<organism evidence="1 3">
    <name type="scientific">Streptococcus oralis</name>
    <dbReference type="NCBI Taxonomy" id="1303"/>
    <lineage>
        <taxon>Bacteria</taxon>
        <taxon>Bacillati</taxon>
        <taxon>Bacillota</taxon>
        <taxon>Bacilli</taxon>
        <taxon>Lactobacillales</taxon>
        <taxon>Streptococcaceae</taxon>
        <taxon>Streptococcus</taxon>
    </lineage>
</organism>
<dbReference type="Proteomes" id="UP000070220">
    <property type="component" value="Unassembled WGS sequence"/>
</dbReference>
<gene>
    <name evidence="2" type="ORF">DF217_05255</name>
    <name evidence="1" type="ORF">SORDD30_00120</name>
</gene>
<evidence type="ECO:0000313" key="2">
    <source>
        <dbReference type="EMBL" id="RXX21977.1"/>
    </source>
</evidence>
<name>A0A139QDX5_STROR</name>
<accession>A0A139QDX5</accession>
<dbReference type="EMBL" id="LQRP01000002">
    <property type="protein sequence ID" value="KXU00738.1"/>
    <property type="molecule type" value="Genomic_DNA"/>
</dbReference>
<dbReference type="OrthoDB" id="2229306at2"/>
<comment type="caution">
    <text evidence="1">The sequence shown here is derived from an EMBL/GenBank/DDBJ whole genome shotgun (WGS) entry which is preliminary data.</text>
</comment>
<evidence type="ECO:0000313" key="1">
    <source>
        <dbReference type="EMBL" id="KXU00738.1"/>
    </source>
</evidence>
<dbReference type="Proteomes" id="UP000289921">
    <property type="component" value="Unassembled WGS sequence"/>
</dbReference>
<evidence type="ECO:0000313" key="3">
    <source>
        <dbReference type="Proteomes" id="UP000070220"/>
    </source>
</evidence>
<dbReference type="EMBL" id="QEWK01000002">
    <property type="protein sequence ID" value="RXX21977.1"/>
    <property type="molecule type" value="Genomic_DNA"/>
</dbReference>